<keyword evidence="1" id="KW-0812">Transmembrane</keyword>
<keyword evidence="1" id="KW-0472">Membrane</keyword>
<dbReference type="Proteomes" id="UP001164539">
    <property type="component" value="Chromosome 12"/>
</dbReference>
<reference evidence="1 2" key="1">
    <citation type="journal article" date="2023" name="Science">
        <title>Complex scaffold remodeling in plant triterpene biosynthesis.</title>
        <authorList>
            <person name="De La Pena R."/>
            <person name="Hodgson H."/>
            <person name="Liu J.C."/>
            <person name="Stephenson M.J."/>
            <person name="Martin A.C."/>
            <person name="Owen C."/>
            <person name="Harkess A."/>
            <person name="Leebens-Mack J."/>
            <person name="Jimenez L.E."/>
            <person name="Osbourn A."/>
            <person name="Sattely E.S."/>
        </authorList>
    </citation>
    <scope>NUCLEOTIDE SEQUENCE [LARGE SCALE GENOMIC DNA]</scope>
    <source>
        <strain evidence="2">cv. JPN11</strain>
        <tissue evidence="1">Leaf</tissue>
    </source>
</reference>
<name>A0ACC1X3R9_MELAZ</name>
<evidence type="ECO:0000313" key="2">
    <source>
        <dbReference type="Proteomes" id="UP001164539"/>
    </source>
</evidence>
<gene>
    <name evidence="1" type="ORF">OWV82_022339</name>
</gene>
<protein>
    <submittedName>
        <fullName evidence="1">Transmembrane protein</fullName>
    </submittedName>
</protein>
<proteinExistence type="predicted"/>
<organism evidence="1 2">
    <name type="scientific">Melia azedarach</name>
    <name type="common">Chinaberry tree</name>
    <dbReference type="NCBI Taxonomy" id="155640"/>
    <lineage>
        <taxon>Eukaryota</taxon>
        <taxon>Viridiplantae</taxon>
        <taxon>Streptophyta</taxon>
        <taxon>Embryophyta</taxon>
        <taxon>Tracheophyta</taxon>
        <taxon>Spermatophyta</taxon>
        <taxon>Magnoliopsida</taxon>
        <taxon>eudicotyledons</taxon>
        <taxon>Gunneridae</taxon>
        <taxon>Pentapetalae</taxon>
        <taxon>rosids</taxon>
        <taxon>malvids</taxon>
        <taxon>Sapindales</taxon>
        <taxon>Meliaceae</taxon>
        <taxon>Melia</taxon>
    </lineage>
</organism>
<evidence type="ECO:0000313" key="1">
    <source>
        <dbReference type="EMBL" id="KAJ4705582.1"/>
    </source>
</evidence>
<comment type="caution">
    <text evidence="1">The sequence shown here is derived from an EMBL/GenBank/DDBJ whole genome shotgun (WGS) entry which is preliminary data.</text>
</comment>
<accession>A0ACC1X3R9</accession>
<keyword evidence="2" id="KW-1185">Reference proteome</keyword>
<sequence>MKIRCKNFSGFISLLLIHILIISSSFSLCCSNEMRSTTTDPTQKKNNNNIILISRKLLLFNSMASVSSGFRKFMNGGSKKAVEQSLRKAPPSLANPIQNEVKT</sequence>
<dbReference type="EMBL" id="CM051405">
    <property type="protein sequence ID" value="KAJ4705582.1"/>
    <property type="molecule type" value="Genomic_DNA"/>
</dbReference>